<organism evidence="2 3">
    <name type="scientific">Salinivibrio proteolyticus</name>
    <dbReference type="NCBI Taxonomy" id="334715"/>
    <lineage>
        <taxon>Bacteria</taxon>
        <taxon>Pseudomonadati</taxon>
        <taxon>Pseudomonadota</taxon>
        <taxon>Gammaproteobacteria</taxon>
        <taxon>Vibrionales</taxon>
        <taxon>Vibrionaceae</taxon>
        <taxon>Salinivibrio</taxon>
    </lineage>
</organism>
<evidence type="ECO:0000313" key="3">
    <source>
        <dbReference type="Proteomes" id="UP001164676"/>
    </source>
</evidence>
<evidence type="ECO:0008006" key="4">
    <source>
        <dbReference type="Google" id="ProtNLM"/>
    </source>
</evidence>
<name>A0ABY7LHR8_9GAMM</name>
<feature type="transmembrane region" description="Helical" evidence="1">
    <location>
        <begin position="7"/>
        <end position="26"/>
    </location>
</feature>
<proteinExistence type="predicted"/>
<keyword evidence="1" id="KW-0472">Membrane</keyword>
<sequence>MLIPSKTTLITSVAAIAIVGFLWLSIDTLSARNEMLTAELRNAKATSQARKNIITQYSSERAYMTTLLTKRQQRANKTQEKLRNDIKAMEASMADDACLSQPWPSAVIERLHEPY</sequence>
<evidence type="ECO:0000256" key="1">
    <source>
        <dbReference type="SAM" id="Phobius"/>
    </source>
</evidence>
<dbReference type="RefSeq" id="WP_168174040.1">
    <property type="nucleotide sequence ID" value="NZ_CP114584.1"/>
</dbReference>
<keyword evidence="1" id="KW-0812">Transmembrane</keyword>
<dbReference type="Proteomes" id="UP001164676">
    <property type="component" value="Chromosome"/>
</dbReference>
<keyword evidence="3" id="KW-1185">Reference proteome</keyword>
<protein>
    <recommendedName>
        <fullName evidence="4">DUF2570 domain-containing protein</fullName>
    </recommendedName>
</protein>
<gene>
    <name evidence="2" type="ORF">N7E60_08935</name>
</gene>
<keyword evidence="1" id="KW-1133">Transmembrane helix</keyword>
<accession>A0ABY7LHR8</accession>
<evidence type="ECO:0000313" key="2">
    <source>
        <dbReference type="EMBL" id="WBA16182.1"/>
    </source>
</evidence>
<dbReference type="EMBL" id="CP114584">
    <property type="protein sequence ID" value="WBA16182.1"/>
    <property type="molecule type" value="Genomic_DNA"/>
</dbReference>
<reference evidence="2" key="1">
    <citation type="submission" date="2022-09" db="EMBL/GenBank/DDBJ databases">
        <authorList>
            <person name="Li Z.-J."/>
        </authorList>
    </citation>
    <scope>NUCLEOTIDE SEQUENCE</scope>
    <source>
        <strain evidence="2">TGB10</strain>
    </source>
</reference>